<protein>
    <submittedName>
        <fullName evidence="1">Uncharacterized protein</fullName>
    </submittedName>
</protein>
<comment type="caution">
    <text evidence="1">The sequence shown here is derived from an EMBL/GenBank/DDBJ whole genome shotgun (WGS) entry which is preliminary data.</text>
</comment>
<dbReference type="RefSeq" id="WP_124959456.1">
    <property type="nucleotide sequence ID" value="NZ_CBFHCE010000147.1"/>
</dbReference>
<evidence type="ECO:0000313" key="2">
    <source>
        <dbReference type="Proteomes" id="UP000271590"/>
    </source>
</evidence>
<organism evidence="1 2">
    <name type="scientific">Variovorax beijingensis</name>
    <dbReference type="NCBI Taxonomy" id="2496117"/>
    <lineage>
        <taxon>Bacteria</taxon>
        <taxon>Pseudomonadati</taxon>
        <taxon>Pseudomonadota</taxon>
        <taxon>Betaproteobacteria</taxon>
        <taxon>Burkholderiales</taxon>
        <taxon>Comamonadaceae</taxon>
        <taxon>Variovorax</taxon>
    </lineage>
</organism>
<dbReference type="AlphaFoldDB" id="A0A3P3EMM4"/>
<evidence type="ECO:0000313" key="1">
    <source>
        <dbReference type="EMBL" id="RRH87663.1"/>
    </source>
</evidence>
<reference evidence="1 2" key="1">
    <citation type="submission" date="2018-11" db="EMBL/GenBank/DDBJ databases">
        <title>The genome of Variovorax sp T529.</title>
        <authorList>
            <person name="Gao J."/>
        </authorList>
    </citation>
    <scope>NUCLEOTIDE SEQUENCE [LARGE SCALE GENOMIC DNA]</scope>
    <source>
        <strain evidence="1 2">T529</strain>
    </source>
</reference>
<accession>A0A3P3EMM4</accession>
<dbReference type="EMBL" id="RQXU01000008">
    <property type="protein sequence ID" value="RRH87663.1"/>
    <property type="molecule type" value="Genomic_DNA"/>
</dbReference>
<proteinExistence type="predicted"/>
<sequence length="66" mass="7149">MPAPSTPESRALAKLAWEAAWERLGNALQPPAGYPAATPEQLVECFDVAQARLDEVRAAYGVPQDR</sequence>
<dbReference type="Proteomes" id="UP000271590">
    <property type="component" value="Unassembled WGS sequence"/>
</dbReference>
<name>A0A3P3EMM4_9BURK</name>
<gene>
    <name evidence="1" type="ORF">EH244_16575</name>
</gene>